<evidence type="ECO:0008006" key="3">
    <source>
        <dbReference type="Google" id="ProtNLM"/>
    </source>
</evidence>
<dbReference type="RefSeq" id="WP_086381948.1">
    <property type="nucleotide sequence ID" value="NZ_NBTY01000093.1"/>
</dbReference>
<comment type="caution">
    <text evidence="1">The sequence shown here is derived from an EMBL/GenBank/DDBJ whole genome shotgun (WGS) entry which is preliminary data.</text>
</comment>
<name>A0A242MT54_CABSO</name>
<reference evidence="1 2" key="1">
    <citation type="submission" date="2017-03" db="EMBL/GenBank/DDBJ databases">
        <title>Genome analysis of strain PAMC 26510.</title>
        <authorList>
            <person name="Oh H.-M."/>
            <person name="Yang J.-A."/>
        </authorList>
    </citation>
    <scope>NUCLEOTIDE SEQUENCE [LARGE SCALE GENOMIC DNA]</scope>
    <source>
        <strain evidence="1 2">PAMC 26510</strain>
    </source>
</reference>
<dbReference type="AlphaFoldDB" id="A0A242MT54"/>
<proteinExistence type="predicted"/>
<accession>A0A242MT54</accession>
<evidence type="ECO:0000313" key="1">
    <source>
        <dbReference type="EMBL" id="OTP73948.1"/>
    </source>
</evidence>
<gene>
    <name evidence="1" type="ORF">PAMC26510_17480</name>
</gene>
<organism evidence="1 2">
    <name type="scientific">Caballeronia sordidicola</name>
    <name type="common">Burkholderia sordidicola</name>
    <dbReference type="NCBI Taxonomy" id="196367"/>
    <lineage>
        <taxon>Bacteria</taxon>
        <taxon>Pseudomonadati</taxon>
        <taxon>Pseudomonadota</taxon>
        <taxon>Betaproteobacteria</taxon>
        <taxon>Burkholderiales</taxon>
        <taxon>Burkholderiaceae</taxon>
        <taxon>Caballeronia</taxon>
    </lineage>
</organism>
<dbReference type="Proteomes" id="UP000194546">
    <property type="component" value="Unassembled WGS sequence"/>
</dbReference>
<sequence>MARSKRYKGDALKRDGSTFAAIPYVVLESQGYINLSAYARALLLEFCREFNGRNNGRLCCIWDQLKERGWNSPNTVTKAKAELIEQGLVWESRKGAFPHRPSWYALTWRDLDVTEDLDAAPSAFPRRAYLHVDPLIREKKVVGRKKAKPSASPVTWHVSKAA</sequence>
<protein>
    <recommendedName>
        <fullName evidence="3">Helix-turn-helix domain-containing protein</fullName>
    </recommendedName>
</protein>
<dbReference type="EMBL" id="NBTY01000093">
    <property type="protein sequence ID" value="OTP73948.1"/>
    <property type="molecule type" value="Genomic_DNA"/>
</dbReference>
<evidence type="ECO:0000313" key="2">
    <source>
        <dbReference type="Proteomes" id="UP000194546"/>
    </source>
</evidence>